<protein>
    <submittedName>
        <fullName evidence="2">Coiled coil domain-containing protein</fullName>
    </submittedName>
</protein>
<sequence length="95" mass="10897">MSMKEAYQKKLQAQLDEWNAEIDKLKAKADKVEADAQIEYYKKIEDLRSMHETANRRLAKLREASDDAWDDLKSGIDSAYNSLGNALKSAVSRFK</sequence>
<feature type="coiled-coil region" evidence="1">
    <location>
        <begin position="8"/>
        <end position="64"/>
    </location>
</feature>
<organism evidence="2 3">
    <name type="scientific">Syntrophotalea acetylenica</name>
    <name type="common">Pelobacter acetylenicus</name>
    <dbReference type="NCBI Taxonomy" id="29542"/>
    <lineage>
        <taxon>Bacteria</taxon>
        <taxon>Pseudomonadati</taxon>
        <taxon>Thermodesulfobacteriota</taxon>
        <taxon>Desulfuromonadia</taxon>
        <taxon>Desulfuromonadales</taxon>
        <taxon>Syntrophotaleaceae</taxon>
        <taxon>Syntrophotalea</taxon>
    </lineage>
</organism>
<evidence type="ECO:0000313" key="2">
    <source>
        <dbReference type="EMBL" id="APG24114.1"/>
    </source>
</evidence>
<evidence type="ECO:0000256" key="1">
    <source>
        <dbReference type="SAM" id="Coils"/>
    </source>
</evidence>
<dbReference type="OrthoDB" id="5339985at2"/>
<dbReference type="AlphaFoldDB" id="A0A1L3GDT1"/>
<keyword evidence="1" id="KW-0175">Coiled coil</keyword>
<accession>A0A1L3GDT1</accession>
<keyword evidence="3" id="KW-1185">Reference proteome</keyword>
<dbReference type="KEGG" id="pace:A6070_11630"/>
<reference evidence="2 3" key="1">
    <citation type="journal article" date="2017" name="Genome Announc.">
        <title>Complete Genome Sequences of Two Acetylene-Fermenting Pelobacter acetylenicus Strains.</title>
        <authorList>
            <person name="Sutton J.M."/>
            <person name="Baesman S.M."/>
            <person name="Fierst J.L."/>
            <person name="Poret-Peterson A.T."/>
            <person name="Oremland R.S."/>
            <person name="Dunlap D.S."/>
            <person name="Akob D.M."/>
        </authorList>
    </citation>
    <scope>NUCLEOTIDE SEQUENCE [LARGE SCALE GENOMIC DNA]</scope>
    <source>
        <strain evidence="2 3">DSM 3247</strain>
    </source>
</reference>
<dbReference type="STRING" id="29542.A6070_11630"/>
<proteinExistence type="predicted"/>
<name>A0A1L3GDT1_SYNAC</name>
<dbReference type="EMBL" id="CP015518">
    <property type="protein sequence ID" value="APG24114.1"/>
    <property type="molecule type" value="Genomic_DNA"/>
</dbReference>
<dbReference type="Proteomes" id="UP000182264">
    <property type="component" value="Chromosome"/>
</dbReference>
<evidence type="ECO:0000313" key="3">
    <source>
        <dbReference type="Proteomes" id="UP000182264"/>
    </source>
</evidence>
<gene>
    <name evidence="2" type="ORF">A7E75_03005</name>
</gene>
<dbReference type="RefSeq" id="WP_072285931.1">
    <property type="nucleotide sequence ID" value="NZ_CP015455.1"/>
</dbReference>